<comment type="similarity">
    <text evidence="3">Belongs to the acetyltransferase family. RimJ subfamily.</text>
</comment>
<evidence type="ECO:0000313" key="6">
    <source>
        <dbReference type="Proteomes" id="UP000248806"/>
    </source>
</evidence>
<dbReference type="GO" id="GO:0008999">
    <property type="term" value="F:protein-N-terminal-alanine acetyltransferase activity"/>
    <property type="evidence" value="ECO:0007669"/>
    <property type="project" value="TreeGrafter"/>
</dbReference>
<dbReference type="RefSeq" id="WP_111322101.1">
    <property type="nucleotide sequence ID" value="NZ_BIFX01000003.1"/>
</dbReference>
<dbReference type="AlphaFoldDB" id="A0A326UA98"/>
<feature type="domain" description="N-acetyltransferase" evidence="4">
    <location>
        <begin position="12"/>
        <end position="170"/>
    </location>
</feature>
<evidence type="ECO:0000256" key="2">
    <source>
        <dbReference type="ARBA" id="ARBA00023315"/>
    </source>
</evidence>
<dbReference type="EMBL" id="QKUF01000006">
    <property type="protein sequence ID" value="PZW31293.1"/>
    <property type="molecule type" value="Genomic_DNA"/>
</dbReference>
<dbReference type="GO" id="GO:0005737">
    <property type="term" value="C:cytoplasm"/>
    <property type="evidence" value="ECO:0007669"/>
    <property type="project" value="TreeGrafter"/>
</dbReference>
<dbReference type="SUPFAM" id="SSF55729">
    <property type="entry name" value="Acyl-CoA N-acyltransferases (Nat)"/>
    <property type="match status" value="1"/>
</dbReference>
<keyword evidence="6" id="KW-1185">Reference proteome</keyword>
<dbReference type="CDD" id="cd04301">
    <property type="entry name" value="NAT_SF"/>
    <property type="match status" value="1"/>
</dbReference>
<organism evidence="5 6">
    <name type="scientific">Thermosporothrix hazakensis</name>
    <dbReference type="NCBI Taxonomy" id="644383"/>
    <lineage>
        <taxon>Bacteria</taxon>
        <taxon>Bacillati</taxon>
        <taxon>Chloroflexota</taxon>
        <taxon>Ktedonobacteria</taxon>
        <taxon>Ktedonobacterales</taxon>
        <taxon>Thermosporotrichaceae</taxon>
        <taxon>Thermosporothrix</taxon>
    </lineage>
</organism>
<dbReference type="PANTHER" id="PTHR43792">
    <property type="entry name" value="GNAT FAMILY, PUTATIVE (AFU_ORTHOLOGUE AFUA_3G00765)-RELATED-RELATED"/>
    <property type="match status" value="1"/>
</dbReference>
<comment type="caution">
    <text evidence="5">The sequence shown here is derived from an EMBL/GenBank/DDBJ whole genome shotgun (WGS) entry which is preliminary data.</text>
</comment>
<keyword evidence="1 5" id="KW-0808">Transferase</keyword>
<dbReference type="OrthoDB" id="2631610at2"/>
<reference evidence="5 6" key="1">
    <citation type="submission" date="2018-06" db="EMBL/GenBank/DDBJ databases">
        <title>Genomic Encyclopedia of Archaeal and Bacterial Type Strains, Phase II (KMG-II): from individual species to whole genera.</title>
        <authorList>
            <person name="Goeker M."/>
        </authorList>
    </citation>
    <scope>NUCLEOTIDE SEQUENCE [LARGE SCALE GENOMIC DNA]</scope>
    <source>
        <strain evidence="5 6">ATCC BAA-1881</strain>
    </source>
</reference>
<sequence length="178" mass="19815">MSTESNTNRNAVRLEPWGKGDLPLLKQLLGDPAMMHYLGGPESEEKLIKRQATYEQMSKPEEGRMYKIVLEDTGEAVGSVGYWESVHNGEAIYETGWLVLPGFQGRGIASAAVALAIAHARKAGKHRYLHAFPSVENHASNALCRKAGFTLIEECDFEYPKGSFMRCNDWRLDLLASD</sequence>
<name>A0A326UA98_THEHA</name>
<dbReference type="PROSITE" id="PS51186">
    <property type="entry name" value="GNAT"/>
    <property type="match status" value="1"/>
</dbReference>
<dbReference type="Gene3D" id="3.40.630.30">
    <property type="match status" value="1"/>
</dbReference>
<dbReference type="Proteomes" id="UP000248806">
    <property type="component" value="Unassembled WGS sequence"/>
</dbReference>
<dbReference type="PANTHER" id="PTHR43792:SF8">
    <property type="entry name" value="[RIBOSOMAL PROTEIN US5]-ALANINE N-ACETYLTRANSFERASE"/>
    <property type="match status" value="1"/>
</dbReference>
<proteinExistence type="inferred from homology"/>
<evidence type="ECO:0000259" key="4">
    <source>
        <dbReference type="PROSITE" id="PS51186"/>
    </source>
</evidence>
<dbReference type="InterPro" id="IPR000182">
    <property type="entry name" value="GNAT_dom"/>
</dbReference>
<evidence type="ECO:0000256" key="1">
    <source>
        <dbReference type="ARBA" id="ARBA00022679"/>
    </source>
</evidence>
<gene>
    <name evidence="5" type="ORF">EI42_02390</name>
</gene>
<dbReference type="Pfam" id="PF13302">
    <property type="entry name" value="Acetyltransf_3"/>
    <property type="match status" value="1"/>
</dbReference>
<keyword evidence="2" id="KW-0012">Acyltransferase</keyword>
<dbReference type="InterPro" id="IPR016181">
    <property type="entry name" value="Acyl_CoA_acyltransferase"/>
</dbReference>
<evidence type="ECO:0000256" key="3">
    <source>
        <dbReference type="ARBA" id="ARBA00038502"/>
    </source>
</evidence>
<accession>A0A326UA98</accession>
<dbReference type="InterPro" id="IPR051531">
    <property type="entry name" value="N-acetyltransferase"/>
</dbReference>
<evidence type="ECO:0000313" key="5">
    <source>
        <dbReference type="EMBL" id="PZW31293.1"/>
    </source>
</evidence>
<protein>
    <submittedName>
        <fullName evidence="5">RimJ/RimL family protein N-acetyltransferase</fullName>
    </submittedName>
</protein>